<dbReference type="OMA" id="GTGGECQ"/>
<feature type="domain" description="Ubiquitin-like" evidence="2">
    <location>
        <begin position="154"/>
        <end position="225"/>
    </location>
</feature>
<organism evidence="3 4">
    <name type="scientific">Lingula anatina</name>
    <name type="common">Brachiopod</name>
    <name type="synonym">Lingula unguis</name>
    <dbReference type="NCBI Taxonomy" id="7574"/>
    <lineage>
        <taxon>Eukaryota</taxon>
        <taxon>Metazoa</taxon>
        <taxon>Spiralia</taxon>
        <taxon>Lophotrochozoa</taxon>
        <taxon>Brachiopoda</taxon>
        <taxon>Linguliformea</taxon>
        <taxon>Lingulata</taxon>
        <taxon>Lingulida</taxon>
        <taxon>Linguloidea</taxon>
        <taxon>Lingulidae</taxon>
        <taxon>Lingula</taxon>
    </lineage>
</organism>
<accession>A0A1S3J8C8</accession>
<sequence length="235" mass="25520">MGGCMGTSRGGSGSTGDPESSGGPNTVSVGRNQPLKSDKQKWKSDIPLTEGQLRSKRDEFWDTAPAFEGRKEIWDALKAAAYALETGDHTLAQAIVDGASISLPNGTLMDCYDELGNRYQLPVYVLSSPTNLIEEVSESDTATDSESVSTGPETLVKLRLSTGKDLKLSVRTTDTVLKVKRKIQTEEGIDPSRQRWFFSGRLLSDKMKIEDCKIPKGFVVQVIVSGSHPHTPVDS</sequence>
<evidence type="ECO:0000313" key="4">
    <source>
        <dbReference type="RefSeq" id="XP_013406486.1"/>
    </source>
</evidence>
<dbReference type="PROSITE" id="PS50053">
    <property type="entry name" value="UBIQUITIN_2"/>
    <property type="match status" value="1"/>
</dbReference>
<dbReference type="Pfam" id="PF16455">
    <property type="entry name" value="UBD"/>
    <property type="match status" value="1"/>
</dbReference>
<dbReference type="RefSeq" id="XP_013413984.1">
    <property type="nucleotide sequence ID" value="XM_013558530.2"/>
</dbReference>
<dbReference type="SMART" id="SM00213">
    <property type="entry name" value="UBQ"/>
    <property type="match status" value="1"/>
</dbReference>
<dbReference type="STRING" id="7574.A0A1S3J8C8"/>
<feature type="region of interest" description="Disordered" evidence="1">
    <location>
        <begin position="1"/>
        <end position="48"/>
    </location>
</feature>
<feature type="compositionally biased region" description="Gly residues" evidence="1">
    <location>
        <begin position="1"/>
        <end position="14"/>
    </location>
</feature>
<dbReference type="Pfam" id="PF00240">
    <property type="entry name" value="ubiquitin"/>
    <property type="match status" value="1"/>
</dbReference>
<dbReference type="KEGG" id="lak:106176234"/>
<proteinExistence type="predicted"/>
<name>A0A1S3J8C8_LINAN</name>
<dbReference type="InterPro" id="IPR038169">
    <property type="entry name" value="DC-UbP/UBTD2_N_sf"/>
</dbReference>
<evidence type="ECO:0000313" key="5">
    <source>
        <dbReference type="RefSeq" id="XP_013413984.1"/>
    </source>
</evidence>
<dbReference type="GeneID" id="106176234"/>
<dbReference type="Gene3D" id="1.20.225.20">
    <property type="entry name" value="Ub domain-containing protein, DC-UbP/UBTD2, N-terminal domain"/>
    <property type="match status" value="1"/>
</dbReference>
<dbReference type="InterPro" id="IPR039869">
    <property type="entry name" value="UBTD1/2"/>
</dbReference>
<dbReference type="Proteomes" id="UP000085678">
    <property type="component" value="Unplaced"/>
</dbReference>
<evidence type="ECO:0000259" key="2">
    <source>
        <dbReference type="PROSITE" id="PS50053"/>
    </source>
</evidence>
<dbReference type="PRINTS" id="PR00348">
    <property type="entry name" value="UBIQUITIN"/>
</dbReference>
<dbReference type="CDD" id="cd01794">
    <property type="entry name" value="Ubl_UBTD"/>
    <property type="match status" value="1"/>
</dbReference>
<dbReference type="GeneID" id="106170960"/>
<evidence type="ECO:0000256" key="1">
    <source>
        <dbReference type="SAM" id="MobiDB-lite"/>
    </source>
</evidence>
<dbReference type="RefSeq" id="XP_013406486.1">
    <property type="nucleotide sequence ID" value="XM_013551032.1"/>
</dbReference>
<reference evidence="4 5" key="1">
    <citation type="submission" date="2025-04" db="UniProtKB">
        <authorList>
            <consortium name="RefSeq"/>
        </authorList>
    </citation>
    <scope>IDENTIFICATION</scope>
    <source>
        <tissue evidence="4 5">Gonads</tissue>
    </source>
</reference>
<dbReference type="KEGG" id="lak:106170960"/>
<dbReference type="InterPro" id="IPR019956">
    <property type="entry name" value="Ubiquitin_dom"/>
</dbReference>
<gene>
    <name evidence="4" type="primary">LOC106170960</name>
    <name evidence="5" type="synonym">LOC106176234</name>
</gene>
<protein>
    <submittedName>
        <fullName evidence="4 5">Ubiquitin domain-containing protein 1-like</fullName>
    </submittedName>
</protein>
<keyword evidence="3" id="KW-1185">Reference proteome</keyword>
<dbReference type="OrthoDB" id="1640476at2759"/>
<feature type="compositionally biased region" description="Polar residues" evidence="1">
    <location>
        <begin position="22"/>
        <end position="35"/>
    </location>
</feature>
<dbReference type="PANTHER" id="PTHR13609">
    <property type="entry name" value="UBIQUITIN DOMAIN CONTAINING 1 PROTEIN-RELATED"/>
    <property type="match status" value="1"/>
</dbReference>
<dbReference type="Gene3D" id="3.10.20.90">
    <property type="entry name" value="Phosphatidylinositol 3-kinase Catalytic Subunit, Chain A, domain 1"/>
    <property type="match status" value="1"/>
</dbReference>
<dbReference type="AlphaFoldDB" id="A0A1S3J8C8"/>
<dbReference type="InterPro" id="IPR029071">
    <property type="entry name" value="Ubiquitin-like_domsf"/>
</dbReference>
<dbReference type="InterPro" id="IPR000626">
    <property type="entry name" value="Ubiquitin-like_dom"/>
</dbReference>
<evidence type="ECO:0000313" key="3">
    <source>
        <dbReference type="Proteomes" id="UP000085678"/>
    </source>
</evidence>
<dbReference type="InterPro" id="IPR032752">
    <property type="entry name" value="DC-UbP/UBTD2_N"/>
</dbReference>
<dbReference type="SUPFAM" id="SSF54236">
    <property type="entry name" value="Ubiquitin-like"/>
    <property type="match status" value="1"/>
</dbReference>